<reference evidence="1 2" key="1">
    <citation type="submission" date="2017-07" db="EMBL/GenBank/DDBJ databases">
        <title>Complete genome sequences and comparative analysis of the novel pathogen Francisella opportunistica.</title>
        <authorList>
            <person name="Dietrich E.A."/>
            <person name="Kingry L.C."/>
            <person name="Petersen J.M."/>
        </authorList>
    </citation>
    <scope>NUCLEOTIDE SEQUENCE [LARGE SCALE GENOMIC DNA]</scope>
    <source>
        <strain evidence="1 2">14-2155</strain>
    </source>
</reference>
<dbReference type="EMBL" id="CP022375">
    <property type="protein sequence ID" value="AXH30510.1"/>
    <property type="molecule type" value="Genomic_DNA"/>
</dbReference>
<accession>A0A345JT64</accession>
<keyword evidence="2" id="KW-1185">Reference proteome</keyword>
<proteinExistence type="predicted"/>
<organism evidence="1 2">
    <name type="scientific">Francisella opportunistica</name>
    <dbReference type="NCBI Taxonomy" id="2016517"/>
    <lineage>
        <taxon>Bacteria</taxon>
        <taxon>Pseudomonadati</taxon>
        <taxon>Pseudomonadota</taxon>
        <taxon>Gammaproteobacteria</taxon>
        <taxon>Thiotrichales</taxon>
        <taxon>Francisellaceae</taxon>
        <taxon>Francisella</taxon>
    </lineage>
</organism>
<gene>
    <name evidence="1" type="ORF">CGC43_07955</name>
</gene>
<sequence>MDKILANLGTVYTFIFKADGLFARAQYDPHLTIEDDGKLTDKNLLGHFLRNSSYLTNKVT</sequence>
<dbReference type="RefSeq" id="WP_071629775.1">
    <property type="nucleotide sequence ID" value="NZ_CP022375.1"/>
</dbReference>
<evidence type="ECO:0000313" key="2">
    <source>
        <dbReference type="Proteomes" id="UP000253862"/>
    </source>
</evidence>
<dbReference type="OrthoDB" id="495783at2"/>
<dbReference type="Proteomes" id="UP000253862">
    <property type="component" value="Chromosome"/>
</dbReference>
<protein>
    <submittedName>
        <fullName evidence="1">Uncharacterized protein</fullName>
    </submittedName>
</protein>
<dbReference type="AlphaFoldDB" id="A0A345JT64"/>
<evidence type="ECO:0000313" key="1">
    <source>
        <dbReference type="EMBL" id="AXH30510.1"/>
    </source>
</evidence>
<name>A0A345JT64_9GAMM</name>
<dbReference type="KEGG" id="foo:CGC45_07975"/>